<name>A0AA94L153_DESDE</name>
<comment type="caution">
    <text evidence="2">The sequence shown here is derived from an EMBL/GenBank/DDBJ whole genome shotgun (WGS) entry which is preliminary data.</text>
</comment>
<evidence type="ECO:0000313" key="3">
    <source>
        <dbReference type="Proteomes" id="UP000182680"/>
    </source>
</evidence>
<dbReference type="Proteomes" id="UP000182680">
    <property type="component" value="Unassembled WGS sequence"/>
</dbReference>
<evidence type="ECO:0000313" key="2">
    <source>
        <dbReference type="EMBL" id="SFW13026.1"/>
    </source>
</evidence>
<feature type="compositionally biased region" description="Low complexity" evidence="1">
    <location>
        <begin position="18"/>
        <end position="34"/>
    </location>
</feature>
<dbReference type="AlphaFoldDB" id="A0AA94L153"/>
<feature type="region of interest" description="Disordered" evidence="1">
    <location>
        <begin position="17"/>
        <end position="49"/>
    </location>
</feature>
<protein>
    <submittedName>
        <fullName evidence="2">Uncharacterized protein</fullName>
    </submittedName>
</protein>
<feature type="region of interest" description="Disordered" evidence="1">
    <location>
        <begin position="150"/>
        <end position="176"/>
    </location>
</feature>
<dbReference type="EMBL" id="FPIW01000002">
    <property type="protein sequence ID" value="SFW13026.1"/>
    <property type="molecule type" value="Genomic_DNA"/>
</dbReference>
<gene>
    <name evidence="2" type="ORF">SAMN02910291_00128</name>
</gene>
<proteinExistence type="predicted"/>
<reference evidence="3" key="1">
    <citation type="submission" date="2016-11" db="EMBL/GenBank/DDBJ databases">
        <authorList>
            <person name="Jaros S."/>
            <person name="Januszkiewicz K."/>
            <person name="Wedrychowicz H."/>
        </authorList>
    </citation>
    <scope>NUCLEOTIDE SEQUENCE [LARGE SCALE GENOMIC DNA]</scope>
    <source>
        <strain evidence="3">DSM 7057</strain>
    </source>
</reference>
<feature type="compositionally biased region" description="Basic residues" evidence="1">
    <location>
        <begin position="164"/>
        <end position="176"/>
    </location>
</feature>
<sequence>MQGESDGWYCAARREITRATSEGSSRSRGRAALAELRKQESPTGLPGVSADVAWRADGIWKAQRGCFGGMQGGPRRGRSPITGPALPHAAQAAKITNKEKALAPAGRQKTYLKGQALSPLTPVVQRITVRREGASRRAAKFPSQRTSLLSFNPCGSRNTARREAAHHHRRGVPYER</sequence>
<accession>A0AA94L153</accession>
<organism evidence="2 3">
    <name type="scientific">Desulfovibrio desulfuricans</name>
    <dbReference type="NCBI Taxonomy" id="876"/>
    <lineage>
        <taxon>Bacteria</taxon>
        <taxon>Pseudomonadati</taxon>
        <taxon>Thermodesulfobacteriota</taxon>
        <taxon>Desulfovibrionia</taxon>
        <taxon>Desulfovibrionales</taxon>
        <taxon>Desulfovibrionaceae</taxon>
        <taxon>Desulfovibrio</taxon>
    </lineage>
</organism>
<evidence type="ECO:0000256" key="1">
    <source>
        <dbReference type="SAM" id="MobiDB-lite"/>
    </source>
</evidence>